<reference evidence="5" key="1">
    <citation type="journal article" date="2019" name="Int. J. Syst. Evol. Microbiol.">
        <title>The Global Catalogue of Microorganisms (GCM) 10K type strain sequencing project: providing services to taxonomists for standard genome sequencing and annotation.</title>
        <authorList>
            <consortium name="The Broad Institute Genomics Platform"/>
            <consortium name="The Broad Institute Genome Sequencing Center for Infectious Disease"/>
            <person name="Wu L."/>
            <person name="Ma J."/>
        </authorList>
    </citation>
    <scope>NUCLEOTIDE SEQUENCE [LARGE SCALE GENOMIC DNA]</scope>
    <source>
        <strain evidence="5">JCM 16083</strain>
    </source>
</reference>
<evidence type="ECO:0000313" key="4">
    <source>
        <dbReference type="EMBL" id="GAA0874629.1"/>
    </source>
</evidence>
<evidence type="ECO:0000259" key="3">
    <source>
        <dbReference type="Pfam" id="PF18962"/>
    </source>
</evidence>
<evidence type="ECO:0000313" key="5">
    <source>
        <dbReference type="Proteomes" id="UP001501126"/>
    </source>
</evidence>
<feature type="signal peptide" evidence="2">
    <location>
        <begin position="1"/>
        <end position="19"/>
    </location>
</feature>
<gene>
    <name evidence="4" type="ORF">GCM10009118_10370</name>
</gene>
<evidence type="ECO:0000256" key="2">
    <source>
        <dbReference type="SAM" id="SignalP"/>
    </source>
</evidence>
<dbReference type="Proteomes" id="UP001501126">
    <property type="component" value="Unassembled WGS sequence"/>
</dbReference>
<feature type="chain" id="PRO_5045319258" description="Secretion system C-terminal sorting domain-containing protein" evidence="2">
    <location>
        <begin position="20"/>
        <end position="497"/>
    </location>
</feature>
<organism evidence="4 5">
    <name type="scientific">Wandonia haliotis</name>
    <dbReference type="NCBI Taxonomy" id="574963"/>
    <lineage>
        <taxon>Bacteria</taxon>
        <taxon>Pseudomonadati</taxon>
        <taxon>Bacteroidota</taxon>
        <taxon>Flavobacteriia</taxon>
        <taxon>Flavobacteriales</taxon>
        <taxon>Crocinitomicaceae</taxon>
        <taxon>Wandonia</taxon>
    </lineage>
</organism>
<dbReference type="NCBIfam" id="TIGR04183">
    <property type="entry name" value="Por_Secre_tail"/>
    <property type="match status" value="1"/>
</dbReference>
<keyword evidence="1 2" id="KW-0732">Signal</keyword>
<dbReference type="InterPro" id="IPR011050">
    <property type="entry name" value="Pectin_lyase_fold/virulence"/>
</dbReference>
<dbReference type="Gene3D" id="2.160.20.10">
    <property type="entry name" value="Single-stranded right-handed beta-helix, Pectin lyase-like"/>
    <property type="match status" value="1"/>
</dbReference>
<dbReference type="EMBL" id="BAAAFH010000003">
    <property type="protein sequence ID" value="GAA0874629.1"/>
    <property type="molecule type" value="Genomic_DNA"/>
</dbReference>
<name>A0ABP3Y382_9FLAO</name>
<dbReference type="SUPFAM" id="SSF51126">
    <property type="entry name" value="Pectin lyase-like"/>
    <property type="match status" value="1"/>
</dbReference>
<proteinExistence type="predicted"/>
<dbReference type="RefSeq" id="WP_343785530.1">
    <property type="nucleotide sequence ID" value="NZ_BAAAFH010000003.1"/>
</dbReference>
<evidence type="ECO:0000256" key="1">
    <source>
        <dbReference type="ARBA" id="ARBA00022729"/>
    </source>
</evidence>
<sequence length="497" mass="54370">MKKLYTTLTVLSLSLLSSAQTIIYVDDDASGSNDGTSWANAYTDLHTALGNNTVPNAQIWIAEGFYTRISNYQTFTIDDNESLFGGFNGTETNLNQRDFYTNETIISGDVGWNDQGQVSASNSYMHDNAKNIITIHSDGEVQIDGVILEHAYSTTAAGGAIYVSDDNLKDLTVSNCIIRDNISKNRAGISFYSKTPNTSFKFFNNRVENNINVGDYAYTIEYRTVGTAGINSQAHIVNNLFRNNYCMEFSAGGSCGRFTNLVPGTMDIYFINNTVIDNPQGSSLTAPFAYEFGSSYAATNLTIANNIFYDNINTTQKMALSIGAASQLTITSDSDQNVQDFSDIEGISNTHILSASPFIDYPNNNLSPVSAYQTTGSVQVYSNDYPTIDLAGNPRKTGAGQIGLGAYQAGTTNGFSKIEKGTNFLCYPNPFTDELTIEAEDNISKIIVYNAIGQPVKEINEITGNKINFDTSYLKKGSYILRLTSEKQEETTLKLIK</sequence>
<dbReference type="InterPro" id="IPR012334">
    <property type="entry name" value="Pectin_lyas_fold"/>
</dbReference>
<keyword evidence="5" id="KW-1185">Reference proteome</keyword>
<comment type="caution">
    <text evidence="4">The sequence shown here is derived from an EMBL/GenBank/DDBJ whole genome shotgun (WGS) entry which is preliminary data.</text>
</comment>
<protein>
    <recommendedName>
        <fullName evidence="3">Secretion system C-terminal sorting domain-containing protein</fullName>
    </recommendedName>
</protein>
<dbReference type="Pfam" id="PF18962">
    <property type="entry name" value="Por_Secre_tail"/>
    <property type="match status" value="1"/>
</dbReference>
<accession>A0ABP3Y382</accession>
<feature type="domain" description="Secretion system C-terminal sorting" evidence="3">
    <location>
        <begin position="427"/>
        <end position="495"/>
    </location>
</feature>
<dbReference type="InterPro" id="IPR026444">
    <property type="entry name" value="Secre_tail"/>
</dbReference>